<feature type="compositionally biased region" description="Basic and acidic residues" evidence="1">
    <location>
        <begin position="474"/>
        <end position="491"/>
    </location>
</feature>
<keyword evidence="4" id="KW-1185">Reference proteome</keyword>
<dbReference type="EMBL" id="PXOA01000072">
    <property type="protein sequence ID" value="RFU81068.1"/>
    <property type="molecule type" value="Genomic_DNA"/>
</dbReference>
<dbReference type="STRING" id="490622.A0A395NYB4"/>
<feature type="region of interest" description="Disordered" evidence="1">
    <location>
        <begin position="518"/>
        <end position="552"/>
    </location>
</feature>
<evidence type="ECO:0000256" key="1">
    <source>
        <dbReference type="SAM" id="MobiDB-lite"/>
    </source>
</evidence>
<keyword evidence="2" id="KW-0812">Transmembrane</keyword>
<name>A0A395NYB4_TRIAR</name>
<keyword evidence="2" id="KW-1133">Transmembrane helix</keyword>
<organism evidence="3 4">
    <name type="scientific">Trichoderma arundinaceum</name>
    <dbReference type="NCBI Taxonomy" id="490622"/>
    <lineage>
        <taxon>Eukaryota</taxon>
        <taxon>Fungi</taxon>
        <taxon>Dikarya</taxon>
        <taxon>Ascomycota</taxon>
        <taxon>Pezizomycotina</taxon>
        <taxon>Sordariomycetes</taxon>
        <taxon>Hypocreomycetidae</taxon>
        <taxon>Hypocreales</taxon>
        <taxon>Hypocreaceae</taxon>
        <taxon>Trichoderma</taxon>
    </lineage>
</organism>
<sequence>MNNTSNNNNNGGGGGDNNADFVVAAVALVVSVVALLATFMQVLQQYYASAQGYSQCNEKVMGGWAKTKTRQFRLDELRFEVQFDVPVVFVSPPKNQNGPVADAPIYYLDGTQKSQDDTNTTAKLDLRKEYKEKSTKEKIHTSDNEKAAWYVLLFAAQRMESESRDWQKEEYTSFGPPGPNVNIIPSEPPTLQDHHTLAIAVQRKRKSWDTMPITITKPYATTTMCHLIEMMAAIGVYWKEFDRKRDRYWGEGNGFMILGERVSDLGIMFSFQVNGQCIFKRNRVIPVDEIKELCFGYVPTIYREKDDKRRLKAPSEEHQNLSTLLMGNLREISETLIGLGCNNNTIRYWLDEDKRTSHLFPISFEILGMLSRIFHIENSNFTFLPNPTPDSWDKRSVSLPKILEAFYVKSQFDSIGTKQHSIVLACYRKHIEHILQYLDDESSLQRWLLLRSLHAALDDADDVLTARTKVQRQTSHDADEGSEKTYDQASDVERHMRRREVVQDVLRHHVQEVVRLLNQDDQNSDSLSLHPDMPPPSLKSRPRPPLHRFEDMDAAGPDDRQEIFMDVYFDVIRPHVVSTAAHTTNRRNSLVGAPPGLGRALAGSIRSNHSLLPQSPTHGSIFKGGEHLTREVALDDFDEQLEVTIPTGNHIEPENTHSNVSLADLEVSHDDVWCTLVFRMVCWLMLHNFNKKDVQLPKSELLGSRMPVYIS</sequence>
<dbReference type="OrthoDB" id="5227693at2759"/>
<evidence type="ECO:0000313" key="3">
    <source>
        <dbReference type="EMBL" id="RFU81068.1"/>
    </source>
</evidence>
<comment type="caution">
    <text evidence="3">The sequence shown here is derived from an EMBL/GenBank/DDBJ whole genome shotgun (WGS) entry which is preliminary data.</text>
</comment>
<proteinExistence type="predicted"/>
<feature type="region of interest" description="Disordered" evidence="1">
    <location>
        <begin position="469"/>
        <end position="491"/>
    </location>
</feature>
<feature type="transmembrane region" description="Helical" evidence="2">
    <location>
        <begin position="21"/>
        <end position="43"/>
    </location>
</feature>
<evidence type="ECO:0000313" key="4">
    <source>
        <dbReference type="Proteomes" id="UP000266272"/>
    </source>
</evidence>
<reference evidence="3 4" key="1">
    <citation type="journal article" date="2018" name="PLoS Pathog.">
        <title>Evolution of structural diversity of trichothecenes, a family of toxins produced by plant pathogenic and entomopathogenic fungi.</title>
        <authorList>
            <person name="Proctor R.H."/>
            <person name="McCormick S.P."/>
            <person name="Kim H.S."/>
            <person name="Cardoza R.E."/>
            <person name="Stanley A.M."/>
            <person name="Lindo L."/>
            <person name="Kelly A."/>
            <person name="Brown D.W."/>
            <person name="Lee T."/>
            <person name="Vaughan M.M."/>
            <person name="Alexander N.J."/>
            <person name="Busman M."/>
            <person name="Gutierrez S."/>
        </authorList>
    </citation>
    <scope>NUCLEOTIDE SEQUENCE [LARGE SCALE GENOMIC DNA]</scope>
    <source>
        <strain evidence="3 4">IBT 40837</strain>
    </source>
</reference>
<dbReference type="Proteomes" id="UP000266272">
    <property type="component" value="Unassembled WGS sequence"/>
</dbReference>
<accession>A0A395NYB4</accession>
<evidence type="ECO:0000256" key="2">
    <source>
        <dbReference type="SAM" id="Phobius"/>
    </source>
</evidence>
<protein>
    <submittedName>
        <fullName evidence="3">Modin</fullName>
    </submittedName>
</protein>
<keyword evidence="2" id="KW-0472">Membrane</keyword>
<dbReference type="AlphaFoldDB" id="A0A395NYB4"/>
<gene>
    <name evidence="3" type="ORF">TARUN_1161</name>
</gene>